<sequence length="317" mass="35568">MYSQPSLLPRQDPDAPIRQTDNDAAVARLSAVQKHYLDDLFVKHLVPRAHLQPNRPPLINIGTYIRTRGIEDLVDVWVQGVIPGSGALRKTGPHKDTLIKYFEVDFGEITSKKSMSIMKNRELRDVLGGSNHIQIAEGGTVLHSQQYHLLAADLRRDPVDTLQEPLTKQSHGSQEPILSPQCPTLLLFECVLAYMEVNVSSRLLQWFVDYFSADGGGAPLGCVIYEMFGLNDPFGRVMLNNLRARSVTLPGAEPFMTLDSLIERLLKTGFHKGWALTLKEIRKSYIEPEELARISRLEMLDETEELELTRKNGAIGA</sequence>
<keyword evidence="6 8" id="KW-0808">Transferase</keyword>
<keyword evidence="5 8" id="KW-0489">Methyltransferase</keyword>
<keyword evidence="7 8" id="KW-0949">S-adenosyl-L-methionine</keyword>
<accession>A0A8H7F8D9</accession>
<evidence type="ECO:0000256" key="4">
    <source>
        <dbReference type="ARBA" id="ARBA00017497"/>
    </source>
</evidence>
<dbReference type="Pfam" id="PF04072">
    <property type="entry name" value="LCM"/>
    <property type="match status" value="1"/>
</dbReference>
<dbReference type="EMBL" id="JABXXO010000003">
    <property type="protein sequence ID" value="KAF7782721.1"/>
    <property type="molecule type" value="Genomic_DNA"/>
</dbReference>
<proteinExistence type="inferred from homology"/>
<comment type="caution">
    <text evidence="10">The sequence shown here is derived from an EMBL/GenBank/DDBJ whole genome shotgun (WGS) entry which is preliminary data.</text>
</comment>
<dbReference type="InterPro" id="IPR007213">
    <property type="entry name" value="Ppm1/Ppm2/Tcmp"/>
</dbReference>
<feature type="binding site" evidence="9">
    <location>
        <begin position="153"/>
        <end position="154"/>
    </location>
    <ligand>
        <name>S-adenosyl-L-methionine</name>
        <dbReference type="ChEBI" id="CHEBI:59789"/>
    </ligand>
</feature>
<reference evidence="10 11" key="1">
    <citation type="journal article" name="Sci. Rep.">
        <title>Telomere-to-telomere assembled and centromere annotated genomes of the two main subspecies of the button mushroom Agaricus bisporus reveal especially polymorphic chromosome ends.</title>
        <authorList>
            <person name="Sonnenberg A.S.M."/>
            <person name="Sedaghat-Telgerd N."/>
            <person name="Lavrijssen B."/>
            <person name="Ohm R.A."/>
            <person name="Hendrickx P.M."/>
            <person name="Scholtmeijer K."/>
            <person name="Baars J.J.P."/>
            <person name="van Peer A."/>
        </authorList>
    </citation>
    <scope>NUCLEOTIDE SEQUENCE [LARGE SCALE GENOMIC DNA]</scope>
    <source>
        <strain evidence="10 11">H119_p4</strain>
    </source>
</reference>
<dbReference type="PANTHER" id="PTHR13600:SF21">
    <property type="entry name" value="LEUCINE CARBOXYL METHYLTRANSFERASE 1"/>
    <property type="match status" value="1"/>
</dbReference>
<dbReference type="Gene3D" id="3.40.50.150">
    <property type="entry name" value="Vaccinia Virus protein VP39"/>
    <property type="match status" value="1"/>
</dbReference>
<dbReference type="Proteomes" id="UP000629468">
    <property type="component" value="Unassembled WGS sequence"/>
</dbReference>
<dbReference type="SUPFAM" id="SSF53335">
    <property type="entry name" value="S-adenosyl-L-methionine-dependent methyltransferases"/>
    <property type="match status" value="1"/>
</dbReference>
<dbReference type="PANTHER" id="PTHR13600">
    <property type="entry name" value="LEUCINE CARBOXYL METHYLTRANSFERASE"/>
    <property type="match status" value="1"/>
</dbReference>
<comment type="similarity">
    <text evidence="2 8">Belongs to the methyltransferase superfamily. LCMT family.</text>
</comment>
<name>A0A8H7F8D9_AGABI</name>
<dbReference type="InterPro" id="IPR016651">
    <property type="entry name" value="LCMT1"/>
</dbReference>
<dbReference type="InterPro" id="IPR029063">
    <property type="entry name" value="SAM-dependent_MTases_sf"/>
</dbReference>
<feature type="binding site" evidence="9">
    <location>
        <position position="84"/>
    </location>
    <ligand>
        <name>S-adenosyl-L-methionine</name>
        <dbReference type="ChEBI" id="CHEBI:59789"/>
    </ligand>
</feature>
<evidence type="ECO:0000313" key="10">
    <source>
        <dbReference type="EMBL" id="KAF7782721.1"/>
    </source>
</evidence>
<evidence type="ECO:0000256" key="7">
    <source>
        <dbReference type="ARBA" id="ARBA00022691"/>
    </source>
</evidence>
<evidence type="ECO:0000256" key="6">
    <source>
        <dbReference type="ARBA" id="ARBA00022679"/>
    </source>
</evidence>
<gene>
    <name evidence="10" type="ORF">Agabi119p4_2097</name>
</gene>
<evidence type="ECO:0000256" key="3">
    <source>
        <dbReference type="ARBA" id="ARBA00012834"/>
    </source>
</evidence>
<evidence type="ECO:0000256" key="5">
    <source>
        <dbReference type="ARBA" id="ARBA00022603"/>
    </source>
</evidence>
<dbReference type="PIRSF" id="PIRSF016305">
    <property type="entry name" value="LCM_mtfrase"/>
    <property type="match status" value="1"/>
</dbReference>
<dbReference type="AlphaFoldDB" id="A0A8H7F8D9"/>
<dbReference type="GO" id="GO:0032259">
    <property type="term" value="P:methylation"/>
    <property type="evidence" value="ECO:0007669"/>
    <property type="project" value="UniProtKB-KW"/>
</dbReference>
<evidence type="ECO:0000256" key="8">
    <source>
        <dbReference type="PIRNR" id="PIRNR016305"/>
    </source>
</evidence>
<evidence type="ECO:0000256" key="9">
    <source>
        <dbReference type="PIRSR" id="PIRSR016305-1"/>
    </source>
</evidence>
<feature type="binding site" evidence="9">
    <location>
        <position position="66"/>
    </location>
    <ligand>
        <name>S-adenosyl-L-methionine</name>
        <dbReference type="ChEBI" id="CHEBI:59789"/>
    </ligand>
</feature>
<feature type="binding site" evidence="9">
    <location>
        <position position="189"/>
    </location>
    <ligand>
        <name>S-adenosyl-L-methionine</name>
        <dbReference type="ChEBI" id="CHEBI:59789"/>
    </ligand>
</feature>
<evidence type="ECO:0000256" key="1">
    <source>
        <dbReference type="ARBA" id="ARBA00000724"/>
    </source>
</evidence>
<dbReference type="GO" id="GO:0018423">
    <property type="term" value="F:protein C-terminal leucine carboxyl O-methyltransferase activity"/>
    <property type="evidence" value="ECO:0007669"/>
    <property type="project" value="UniProtKB-EC"/>
</dbReference>
<protein>
    <recommendedName>
        <fullName evidence="4 8">Leucine carboxyl methyltransferase 1</fullName>
        <ecNumber evidence="3 8">2.1.1.233</ecNumber>
    </recommendedName>
</protein>
<comment type="catalytic activity">
    <reaction evidence="1 8">
        <text>[phosphatase 2A protein]-C-terminal L-leucine + S-adenosyl-L-methionine = [phosphatase 2A protein]-C-terminal L-leucine methyl ester + S-adenosyl-L-homocysteine</text>
        <dbReference type="Rhea" id="RHEA:48544"/>
        <dbReference type="Rhea" id="RHEA-COMP:12134"/>
        <dbReference type="Rhea" id="RHEA-COMP:12135"/>
        <dbReference type="ChEBI" id="CHEBI:57856"/>
        <dbReference type="ChEBI" id="CHEBI:59789"/>
        <dbReference type="ChEBI" id="CHEBI:90516"/>
        <dbReference type="ChEBI" id="CHEBI:90517"/>
        <dbReference type="EC" id="2.1.1.233"/>
    </reaction>
</comment>
<evidence type="ECO:0000313" key="11">
    <source>
        <dbReference type="Proteomes" id="UP000629468"/>
    </source>
</evidence>
<evidence type="ECO:0000256" key="2">
    <source>
        <dbReference type="ARBA" id="ARBA00010703"/>
    </source>
</evidence>
<comment type="function">
    <text evidence="8">Methylates the carboxyl group of the C-terminal leucine residue of protein phosphatase 2A catalytic subunits to form alpha-leucine ester residues.</text>
</comment>
<organism evidence="10 11">
    <name type="scientific">Agaricus bisporus var. burnettii</name>
    <dbReference type="NCBI Taxonomy" id="192524"/>
    <lineage>
        <taxon>Eukaryota</taxon>
        <taxon>Fungi</taxon>
        <taxon>Dikarya</taxon>
        <taxon>Basidiomycota</taxon>
        <taxon>Agaricomycotina</taxon>
        <taxon>Agaricomycetes</taxon>
        <taxon>Agaricomycetidae</taxon>
        <taxon>Agaricales</taxon>
        <taxon>Agaricineae</taxon>
        <taxon>Agaricaceae</taxon>
        <taxon>Agaricus</taxon>
    </lineage>
</organism>
<dbReference type="EC" id="2.1.1.233" evidence="3 8"/>